<dbReference type="SUPFAM" id="SSF74650">
    <property type="entry name" value="Galactose mutarotase-like"/>
    <property type="match status" value="1"/>
</dbReference>
<name>A0A9P9Y4A6_9HYPO</name>
<dbReference type="GO" id="GO:0009341">
    <property type="term" value="C:beta-galactosidase complex"/>
    <property type="evidence" value="ECO:0007669"/>
    <property type="project" value="InterPro"/>
</dbReference>
<evidence type="ECO:0000256" key="5">
    <source>
        <dbReference type="ARBA" id="ARBA00023295"/>
    </source>
</evidence>
<dbReference type="OrthoDB" id="408320at2759"/>
<dbReference type="InterPro" id="IPR050347">
    <property type="entry name" value="Bact_Beta-galactosidase"/>
</dbReference>
<dbReference type="Gene3D" id="2.60.120.260">
    <property type="entry name" value="Galactose-binding domain-like"/>
    <property type="match status" value="1"/>
</dbReference>
<dbReference type="Pfam" id="PF16353">
    <property type="entry name" value="LacZ_4"/>
    <property type="match status" value="1"/>
</dbReference>
<evidence type="ECO:0000313" key="8">
    <source>
        <dbReference type="Proteomes" id="UP001055219"/>
    </source>
</evidence>
<dbReference type="InterPro" id="IPR008979">
    <property type="entry name" value="Galactose-bd-like_sf"/>
</dbReference>
<dbReference type="Pfam" id="PF02837">
    <property type="entry name" value="Glyco_hydro_2_N"/>
    <property type="match status" value="1"/>
</dbReference>
<proteinExistence type="inferred from homology"/>
<comment type="catalytic activity">
    <reaction evidence="1">
        <text>Hydrolysis of terminal non-reducing beta-D-galactose residues in beta-D-galactosides.</text>
        <dbReference type="EC" id="3.2.1.23"/>
    </reaction>
</comment>
<evidence type="ECO:0000259" key="6">
    <source>
        <dbReference type="SMART" id="SM01038"/>
    </source>
</evidence>
<dbReference type="GO" id="GO:0005990">
    <property type="term" value="P:lactose catabolic process"/>
    <property type="evidence" value="ECO:0007669"/>
    <property type="project" value="TreeGrafter"/>
</dbReference>
<dbReference type="Pfam" id="PF18647">
    <property type="entry name" value="Fungal_lectin_2"/>
    <property type="match status" value="1"/>
</dbReference>
<comment type="caution">
    <text evidence="7">The sequence shown here is derived from an EMBL/GenBank/DDBJ whole genome shotgun (WGS) entry which is preliminary data.</text>
</comment>
<dbReference type="EMBL" id="JAGIXG020000008">
    <property type="protein sequence ID" value="KAI6783373.1"/>
    <property type="molecule type" value="Genomic_DNA"/>
</dbReference>
<keyword evidence="8" id="KW-1185">Reference proteome</keyword>
<dbReference type="Gene3D" id="2.60.40.10">
    <property type="entry name" value="Immunoglobulins"/>
    <property type="match status" value="1"/>
</dbReference>
<reference evidence="7" key="2">
    <citation type="submission" date="2022-07" db="EMBL/GenBank/DDBJ databases">
        <authorList>
            <person name="Goncalves M.F.M."/>
            <person name="Hilario S."/>
            <person name="Van De Peer Y."/>
            <person name="Esteves A.C."/>
            <person name="Alves A."/>
        </authorList>
    </citation>
    <scope>NUCLEOTIDE SEQUENCE</scope>
    <source>
        <strain evidence="7">MUM 19.33</strain>
    </source>
</reference>
<dbReference type="GO" id="GO:0004565">
    <property type="term" value="F:beta-galactosidase activity"/>
    <property type="evidence" value="ECO:0007669"/>
    <property type="project" value="UniProtKB-EC"/>
</dbReference>
<dbReference type="Pfam" id="PF02836">
    <property type="entry name" value="Glyco_hydro_2_C"/>
    <property type="match status" value="1"/>
</dbReference>
<dbReference type="GO" id="GO:0030246">
    <property type="term" value="F:carbohydrate binding"/>
    <property type="evidence" value="ECO:0007669"/>
    <property type="project" value="InterPro"/>
</dbReference>
<dbReference type="GeneID" id="75830888"/>
<evidence type="ECO:0000256" key="1">
    <source>
        <dbReference type="ARBA" id="ARBA00001412"/>
    </source>
</evidence>
<dbReference type="InterPro" id="IPR017853">
    <property type="entry name" value="GH"/>
</dbReference>
<dbReference type="Proteomes" id="UP001055219">
    <property type="component" value="Unassembled WGS sequence"/>
</dbReference>
<evidence type="ECO:0000313" key="7">
    <source>
        <dbReference type="EMBL" id="KAI6783373.1"/>
    </source>
</evidence>
<comment type="similarity">
    <text evidence="2">Belongs to the glycosyl hydrolase 2 family.</text>
</comment>
<dbReference type="PANTHER" id="PTHR46323:SF2">
    <property type="entry name" value="BETA-GALACTOSIDASE"/>
    <property type="match status" value="1"/>
</dbReference>
<dbReference type="InterPro" id="IPR013783">
    <property type="entry name" value="Ig-like_fold"/>
</dbReference>
<dbReference type="EC" id="3.2.1.23" evidence="3"/>
<organism evidence="7 8">
    <name type="scientific">Emericellopsis cladophorae</name>
    <dbReference type="NCBI Taxonomy" id="2686198"/>
    <lineage>
        <taxon>Eukaryota</taxon>
        <taxon>Fungi</taxon>
        <taxon>Dikarya</taxon>
        <taxon>Ascomycota</taxon>
        <taxon>Pezizomycotina</taxon>
        <taxon>Sordariomycetes</taxon>
        <taxon>Hypocreomycetidae</taxon>
        <taxon>Hypocreales</taxon>
        <taxon>Bionectriaceae</taxon>
        <taxon>Emericellopsis</taxon>
    </lineage>
</organism>
<dbReference type="SUPFAM" id="SSF51445">
    <property type="entry name" value="(Trans)glycosidases"/>
    <property type="match status" value="1"/>
</dbReference>
<accession>A0A9P9Y4A6</accession>
<sequence>MTAGANYLCLGAMIKTCVIMPLDTAQHQDGGKEDSVLVYSGYAPLFNTDNEDCADTAKQNWTNSARPSRAESIPIRTSQLYCSSNAASARRPALIPPGCPGDNEPGLPLGLGLPDSFLSIFHPNKQGHEAMTAYSLQNLMYKRAEILKVNDGLCAADKDKFKCWQKQGRKAFVEYARVNENYKDFCNKKLKVPDNTINWKRSETYHKGTPDEHMFVLELSDGSSKFDKDQCLDSFDRNINSCDRNDSDNPLNFKYGGSWTRGNYNYQINPKMNRKMVQRPGTYTLLKSMRDCGSAVTGWSFKYCPTGCGENNEYEWKAEYSLSVYGGVACMKNNWVPRQNDAEWTSEGTSKLGWSHHFDQSARALVEDVAWQRQGYGRPHYTNLNYPFPVNPPNISYVNPTDSYWREFEVPEDWAGEHIRLRYEGVDSAFHVWVNGEEVGYSQGSRNPSEFDTTEYLSEGEANTLATRVCQWDVYLIPSSESAVTDYHVEPQVDDSFESGTFHANVTLQGKSGEMTVKLLSPRNHASVIIWSLGNECYYGRKQAAMYKWIKERDPTRIVHYEQDRKAESADMYSQMYSSPDLVREYIKNHTHKPLIMCEYAHAMGNGLGGLQEILCLRGDFGDEPNDGDFIMDGLVLSDHKPTLALAEYAKVIQPVSVNLTENAGQITITNCYESSDLSHLQPRWHIVRDSEATTTQDLDLPRVAPRDSRTIDLPVRNSDSTEESWLVGEFSLKEAIPWAPAGHVVAWDQLYLPGPKAPKGVPLVPRHTTLMNITQNGPNLNVTNGASTFGFDLLQGNVTWNLNGTDLLQRGLELSFCRALTQNGLGSGGDSVQWEEAWVGTMATHVRDVTWETSGDQLTVHYHVRVAPQVLEWGVDADIIYNLTAGSPILHIRASGDFQGENTPEVIPRIGLTAILPESFDQVAYFGRGSGENYKGSKQAARMGTYSSSVSGLWQYYDFPQ</sequence>
<dbReference type="InterPro" id="IPR004199">
    <property type="entry name" value="B-gal_small/dom_5"/>
</dbReference>
<dbReference type="InterPro" id="IPR036156">
    <property type="entry name" value="Beta-gal/glucu_dom_sf"/>
</dbReference>
<dbReference type="InterPro" id="IPR032312">
    <property type="entry name" value="LacZ_4"/>
</dbReference>
<dbReference type="Gene3D" id="2.70.98.10">
    <property type="match status" value="1"/>
</dbReference>
<feature type="domain" description="Beta galactosidase small chain/" evidence="6">
    <location>
        <begin position="782"/>
        <end position="962"/>
    </location>
</feature>
<protein>
    <recommendedName>
        <fullName evidence="3">beta-galactosidase</fullName>
        <ecNumber evidence="3">3.2.1.23</ecNumber>
    </recommendedName>
</protein>
<evidence type="ECO:0000256" key="2">
    <source>
        <dbReference type="ARBA" id="ARBA00007401"/>
    </source>
</evidence>
<gene>
    <name evidence="7" type="ORF">J7T54_004400</name>
</gene>
<keyword evidence="4" id="KW-0378">Hydrolase</keyword>
<dbReference type="SUPFAM" id="SSF49303">
    <property type="entry name" value="beta-Galactosidase/glucuronidase domain"/>
    <property type="match status" value="1"/>
</dbReference>
<dbReference type="InterPro" id="IPR006103">
    <property type="entry name" value="Glyco_hydro_2_cat"/>
</dbReference>
<dbReference type="SUPFAM" id="SSF49785">
    <property type="entry name" value="Galactose-binding domain-like"/>
    <property type="match status" value="1"/>
</dbReference>
<dbReference type="InterPro" id="IPR014718">
    <property type="entry name" value="GH-type_carb-bd"/>
</dbReference>
<dbReference type="AlphaFoldDB" id="A0A9P9Y4A6"/>
<dbReference type="InterPro" id="IPR011013">
    <property type="entry name" value="Gal_mutarotase_sf_dom"/>
</dbReference>
<dbReference type="Pfam" id="PF02929">
    <property type="entry name" value="Bgal_small_N"/>
    <property type="match status" value="1"/>
</dbReference>
<dbReference type="RefSeq" id="XP_051364229.1">
    <property type="nucleotide sequence ID" value="XM_051504314.1"/>
</dbReference>
<evidence type="ECO:0000256" key="3">
    <source>
        <dbReference type="ARBA" id="ARBA00012756"/>
    </source>
</evidence>
<dbReference type="Gene3D" id="3.20.20.80">
    <property type="entry name" value="Glycosidases"/>
    <property type="match status" value="1"/>
</dbReference>
<keyword evidence="5" id="KW-0326">Glycosidase</keyword>
<dbReference type="InterPro" id="IPR006104">
    <property type="entry name" value="Glyco_hydro_2_N"/>
</dbReference>
<evidence type="ECO:0000256" key="4">
    <source>
        <dbReference type="ARBA" id="ARBA00022801"/>
    </source>
</evidence>
<dbReference type="PANTHER" id="PTHR46323">
    <property type="entry name" value="BETA-GALACTOSIDASE"/>
    <property type="match status" value="1"/>
</dbReference>
<dbReference type="SMART" id="SM01038">
    <property type="entry name" value="Bgal_small_N"/>
    <property type="match status" value="1"/>
</dbReference>
<reference evidence="7" key="1">
    <citation type="journal article" date="2021" name="J Fungi (Basel)">
        <title>Genomic and Metabolomic Analyses of the Marine Fungus Emericellopsis cladophorae: Insights into Saltwater Adaptability Mechanisms and Its Biosynthetic Potential.</title>
        <authorList>
            <person name="Goncalves M.F.M."/>
            <person name="Hilario S."/>
            <person name="Van de Peer Y."/>
            <person name="Esteves A.C."/>
            <person name="Alves A."/>
        </authorList>
    </citation>
    <scope>NUCLEOTIDE SEQUENCE</scope>
    <source>
        <strain evidence="7">MUM 19.33</strain>
    </source>
</reference>